<dbReference type="AlphaFoldDB" id="A0A1H9U386"/>
<evidence type="ECO:0000313" key="5">
    <source>
        <dbReference type="EMBL" id="SES03965.1"/>
    </source>
</evidence>
<name>A0A1H9U386_BUTFI</name>
<dbReference type="PANTHER" id="PTHR23026:SF90">
    <property type="entry name" value="IODOTYROSINE DEIODINASE 1"/>
    <property type="match status" value="1"/>
</dbReference>
<reference evidence="5 6" key="1">
    <citation type="submission" date="2016-10" db="EMBL/GenBank/DDBJ databases">
        <authorList>
            <person name="de Groot N.N."/>
        </authorList>
    </citation>
    <scope>NUCLEOTIDE SEQUENCE [LARGE SCALE GENOMIC DNA]</scope>
    <source>
        <strain evidence="5 6">AR40</strain>
    </source>
</reference>
<keyword evidence="2" id="KW-0288">FMN</keyword>
<dbReference type="EMBL" id="FOGJ01000017">
    <property type="protein sequence ID" value="SES03965.1"/>
    <property type="molecule type" value="Genomic_DNA"/>
</dbReference>
<gene>
    <name evidence="5" type="ORF">SAMN04487884_11724</name>
</gene>
<keyword evidence="1" id="KW-0285">Flavoprotein</keyword>
<dbReference type="GO" id="GO:0016491">
    <property type="term" value="F:oxidoreductase activity"/>
    <property type="evidence" value="ECO:0007669"/>
    <property type="project" value="UniProtKB-KW"/>
</dbReference>
<dbReference type="Pfam" id="PF14512">
    <property type="entry name" value="TM1586_NiRdase"/>
    <property type="match status" value="1"/>
</dbReference>
<dbReference type="PANTHER" id="PTHR23026">
    <property type="entry name" value="NADPH NITROREDUCTASE"/>
    <property type="match status" value="1"/>
</dbReference>
<organism evidence="5 6">
    <name type="scientific">Butyrivibrio fibrisolvens</name>
    <dbReference type="NCBI Taxonomy" id="831"/>
    <lineage>
        <taxon>Bacteria</taxon>
        <taxon>Bacillati</taxon>
        <taxon>Bacillota</taxon>
        <taxon>Clostridia</taxon>
        <taxon>Lachnospirales</taxon>
        <taxon>Lachnospiraceae</taxon>
        <taxon>Butyrivibrio</taxon>
    </lineage>
</organism>
<keyword evidence="3" id="KW-0560">Oxidoreductase</keyword>
<accession>A0A1H9U386</accession>
<dbReference type="InterPro" id="IPR050627">
    <property type="entry name" value="Nitroreductase/BluB"/>
</dbReference>
<evidence type="ECO:0000313" key="6">
    <source>
        <dbReference type="Proteomes" id="UP000182584"/>
    </source>
</evidence>
<evidence type="ECO:0000256" key="3">
    <source>
        <dbReference type="ARBA" id="ARBA00023002"/>
    </source>
</evidence>
<protein>
    <recommendedName>
        <fullName evidence="4">Putative nitroreductase TM1586 domain-containing protein</fullName>
    </recommendedName>
</protein>
<dbReference type="InterPro" id="IPR000415">
    <property type="entry name" value="Nitroreductase-like"/>
</dbReference>
<feature type="domain" description="Putative nitroreductase TM1586" evidence="4">
    <location>
        <begin position="3"/>
        <end position="236"/>
    </location>
</feature>
<sequence length="271" mass="30506">MKLSQYMLERKSVRTFNANQKIDPDKLSIFKEFIKDIKNPYDIPVKFEILDKDANGLSSPVIAGEEAYVIATVPKIEHAEEAYGYSFELMMLCAKVLGIGTVMIGGTMKREIFEQAAGLKDGEMMPCVTPIGIPADKRSIKENLMRTGIKADSRKDASKLFFQDDFDKAMGDTSDEVRLALEHVRWAPSAVNKQPWRIVRQNNIYHFYEKKDKGYINPSTGDLQKIDLGIAICHFMTSLKDHGVDSKLVLDDPSIACPEDTEYIASVVVEE</sequence>
<dbReference type="InterPro" id="IPR029478">
    <property type="entry name" value="TM1586_NiRdase"/>
</dbReference>
<dbReference type="Gene3D" id="3.40.109.30">
    <property type="entry name" value="putative nitroreductase (tm1586), domain 2"/>
    <property type="match status" value="1"/>
</dbReference>
<dbReference type="OrthoDB" id="9814075at2"/>
<dbReference type="eggNOG" id="COG0778">
    <property type="taxonomic scope" value="Bacteria"/>
</dbReference>
<proteinExistence type="predicted"/>
<dbReference type="Gene3D" id="3.40.109.10">
    <property type="entry name" value="NADH Oxidase"/>
    <property type="match status" value="1"/>
</dbReference>
<dbReference type="RefSeq" id="WP_074756879.1">
    <property type="nucleotide sequence ID" value="NZ_FOGJ01000017.1"/>
</dbReference>
<evidence type="ECO:0000259" key="4">
    <source>
        <dbReference type="Pfam" id="PF14512"/>
    </source>
</evidence>
<evidence type="ECO:0000256" key="2">
    <source>
        <dbReference type="ARBA" id="ARBA00022643"/>
    </source>
</evidence>
<dbReference type="SUPFAM" id="SSF55469">
    <property type="entry name" value="FMN-dependent nitroreductase-like"/>
    <property type="match status" value="2"/>
</dbReference>
<evidence type="ECO:0000256" key="1">
    <source>
        <dbReference type="ARBA" id="ARBA00022630"/>
    </source>
</evidence>
<dbReference type="Proteomes" id="UP000182584">
    <property type="component" value="Unassembled WGS sequence"/>
</dbReference>